<dbReference type="Proteomes" id="UP000245430">
    <property type="component" value="Unassembled WGS sequence"/>
</dbReference>
<evidence type="ECO:0000259" key="2">
    <source>
        <dbReference type="Pfam" id="PF13439"/>
    </source>
</evidence>
<dbReference type="GO" id="GO:0016757">
    <property type="term" value="F:glycosyltransferase activity"/>
    <property type="evidence" value="ECO:0007669"/>
    <property type="project" value="InterPro"/>
</dbReference>
<evidence type="ECO:0000259" key="1">
    <source>
        <dbReference type="Pfam" id="PF00534"/>
    </source>
</evidence>
<name>A0A316DK10_9FLAO</name>
<gene>
    <name evidence="3" type="ORF">LX78_02405</name>
</gene>
<dbReference type="PANTHER" id="PTHR45947">
    <property type="entry name" value="SULFOQUINOVOSYL TRANSFERASE SQD2"/>
    <property type="match status" value="1"/>
</dbReference>
<dbReference type="Pfam" id="PF00534">
    <property type="entry name" value="Glycos_transf_1"/>
    <property type="match status" value="1"/>
</dbReference>
<dbReference type="InterPro" id="IPR001296">
    <property type="entry name" value="Glyco_trans_1"/>
</dbReference>
<dbReference type="Gene3D" id="3.40.50.2000">
    <property type="entry name" value="Glycogen Phosphorylase B"/>
    <property type="match status" value="2"/>
</dbReference>
<dbReference type="EMBL" id="QGGP01000006">
    <property type="protein sequence ID" value="PWK18006.1"/>
    <property type="molecule type" value="Genomic_DNA"/>
</dbReference>
<feature type="domain" description="Glycosyl transferase family 1" evidence="1">
    <location>
        <begin position="176"/>
        <end position="322"/>
    </location>
</feature>
<evidence type="ECO:0000313" key="4">
    <source>
        <dbReference type="Proteomes" id="UP000245430"/>
    </source>
</evidence>
<dbReference type="Pfam" id="PF13439">
    <property type="entry name" value="Glyco_transf_4"/>
    <property type="match status" value="1"/>
</dbReference>
<dbReference type="SUPFAM" id="SSF53756">
    <property type="entry name" value="UDP-Glycosyltransferase/glycogen phosphorylase"/>
    <property type="match status" value="1"/>
</dbReference>
<dbReference type="PANTHER" id="PTHR45947:SF3">
    <property type="entry name" value="SULFOQUINOVOSYL TRANSFERASE SQD2"/>
    <property type="match status" value="1"/>
</dbReference>
<feature type="domain" description="Glycosyltransferase subfamily 4-like N-terminal" evidence="2">
    <location>
        <begin position="17"/>
        <end position="166"/>
    </location>
</feature>
<protein>
    <submittedName>
        <fullName evidence="3">Glycosyltransferase involved in cell wall biosynthesis</fullName>
    </submittedName>
</protein>
<dbReference type="InterPro" id="IPR028098">
    <property type="entry name" value="Glyco_trans_4-like_N"/>
</dbReference>
<sequence length="354" mass="40313">MRDKIRVLHVLTLNSFGGIQTLVLQLANEYNNGDTVQCSLFSIQEVNLPKSSLPENIEIMEAVEGSMYKKALNFIKVAKNYDIIHFHGPLTVFQVAALFIRKKIVYTEHGTLQKANINNSFRHLIQKKIIGLYFIKKRANAVILISKWLEKDLNLKRKNIFLISNGLQYKIPEITKNDDVVVTIAARMVPKKRVDIAIDVMEVLGDKNNIKLHILGNGPDMEKLKKKTSSLLDKSVFFLDYRPDAYDLIASSDFYLMTTKKEPFGLVVLEAMMNETMVLALNDSGGPVEILGDKFPELICNTEAEIADKILKFSSDSTLYNSICKGLKDEYKEKYTMQVMAKNYRNVYLKVLES</sequence>
<keyword evidence="3" id="KW-0808">Transferase</keyword>
<dbReference type="CDD" id="cd03801">
    <property type="entry name" value="GT4_PimA-like"/>
    <property type="match status" value="1"/>
</dbReference>
<keyword evidence="4" id="KW-1185">Reference proteome</keyword>
<evidence type="ECO:0000313" key="3">
    <source>
        <dbReference type="EMBL" id="PWK18006.1"/>
    </source>
</evidence>
<dbReference type="AlphaFoldDB" id="A0A316DK10"/>
<dbReference type="OrthoDB" id="791981at2"/>
<accession>A0A316DK10</accession>
<dbReference type="RefSeq" id="WP_109682888.1">
    <property type="nucleotide sequence ID" value="NZ_QGGP01000006.1"/>
</dbReference>
<comment type="caution">
    <text evidence="3">The sequence shown here is derived from an EMBL/GenBank/DDBJ whole genome shotgun (WGS) entry which is preliminary data.</text>
</comment>
<organism evidence="3 4">
    <name type="scientific">Xanthomarina spongicola</name>
    <dbReference type="NCBI Taxonomy" id="570520"/>
    <lineage>
        <taxon>Bacteria</taxon>
        <taxon>Pseudomonadati</taxon>
        <taxon>Bacteroidota</taxon>
        <taxon>Flavobacteriia</taxon>
        <taxon>Flavobacteriales</taxon>
        <taxon>Flavobacteriaceae</taxon>
        <taxon>Xanthomarina</taxon>
    </lineage>
</organism>
<dbReference type="InterPro" id="IPR050194">
    <property type="entry name" value="Glycosyltransferase_grp1"/>
</dbReference>
<proteinExistence type="predicted"/>
<reference evidence="3 4" key="1">
    <citation type="submission" date="2018-05" db="EMBL/GenBank/DDBJ databases">
        <title>Genomic Encyclopedia of Archaeal and Bacterial Type Strains, Phase II (KMG-II): from individual species to whole genera.</title>
        <authorList>
            <person name="Goeker M."/>
        </authorList>
    </citation>
    <scope>NUCLEOTIDE SEQUENCE [LARGE SCALE GENOMIC DNA]</scope>
    <source>
        <strain evidence="3 4">DSM 22637</strain>
    </source>
</reference>